<feature type="transmembrane region" description="Helical" evidence="2">
    <location>
        <begin position="181"/>
        <end position="207"/>
    </location>
</feature>
<feature type="compositionally biased region" description="Polar residues" evidence="1">
    <location>
        <begin position="341"/>
        <end position="350"/>
    </location>
</feature>
<keyword evidence="2" id="KW-0812">Transmembrane</keyword>
<accession>A0A067C193</accession>
<organism evidence="3 4">
    <name type="scientific">Saprolegnia parasitica (strain CBS 223.65)</name>
    <dbReference type="NCBI Taxonomy" id="695850"/>
    <lineage>
        <taxon>Eukaryota</taxon>
        <taxon>Sar</taxon>
        <taxon>Stramenopiles</taxon>
        <taxon>Oomycota</taxon>
        <taxon>Saprolegniomycetes</taxon>
        <taxon>Saprolegniales</taxon>
        <taxon>Saprolegniaceae</taxon>
        <taxon>Saprolegnia</taxon>
    </lineage>
</organism>
<gene>
    <name evidence="3" type="ORF">SPRG_12027</name>
</gene>
<keyword evidence="4" id="KW-1185">Reference proteome</keyword>
<dbReference type="GeneID" id="24134027"/>
<keyword evidence="2" id="KW-0472">Membrane</keyword>
<evidence type="ECO:0000313" key="4">
    <source>
        <dbReference type="Proteomes" id="UP000030745"/>
    </source>
</evidence>
<dbReference type="RefSeq" id="XP_012206445.1">
    <property type="nucleotide sequence ID" value="XM_012351055.1"/>
</dbReference>
<sequence length="436" mass="48842">MSSTQARNVTIELNDDQSALTLRVRFTLPCSDVQKLAINYRLAYEVVSLSTFTNYLSFPPSADPLPTIVQVCLALKYFTQLMGIAHLLEKSAVHIWSLWLRFDTITEIGFVLPDKGPTAIALTDGENLHAWFTLRNGVQEATSMYTYMLSVFIGVALLQFGCTVAGILFYCISGSAPLPTYFLLVIGLLGSLSTLAMLVPLAAALDIQRNHSVMLRKHLLELEFQRRKAQLQDDATTLDERIAMFETVIDAIEHNDDRLAFFGIEISLARLATLSATLVSLLSFVVFRAVPITWSDLNSFNIVRPEIAFGLGSRNDSDPDDHRARQTPLPTSPRSTRRQDSGNTMGTESTMGWKLYPDGKMGNMTAGDFDVYMAKMMERNRDVAEHEYHQTYQASQGYRQNPIQLPSFAHLKPIDFEKVEEDVGRVARTTHILCVN</sequence>
<evidence type="ECO:0000256" key="2">
    <source>
        <dbReference type="SAM" id="Phobius"/>
    </source>
</evidence>
<proteinExistence type="predicted"/>
<feature type="transmembrane region" description="Helical" evidence="2">
    <location>
        <begin position="268"/>
        <end position="290"/>
    </location>
</feature>
<feature type="compositionally biased region" description="Basic and acidic residues" evidence="1">
    <location>
        <begin position="315"/>
        <end position="324"/>
    </location>
</feature>
<name>A0A067C193_SAPPC</name>
<dbReference type="KEGG" id="spar:SPRG_12027"/>
<dbReference type="VEuPathDB" id="FungiDB:SPRG_12027"/>
<evidence type="ECO:0000256" key="1">
    <source>
        <dbReference type="SAM" id="MobiDB-lite"/>
    </source>
</evidence>
<reference evidence="3 4" key="1">
    <citation type="journal article" date="2013" name="PLoS Genet.">
        <title>Distinctive expansion of potential virulence genes in the genome of the oomycete fish pathogen Saprolegnia parasitica.</title>
        <authorList>
            <person name="Jiang R.H."/>
            <person name="de Bruijn I."/>
            <person name="Haas B.J."/>
            <person name="Belmonte R."/>
            <person name="Lobach L."/>
            <person name="Christie J."/>
            <person name="van den Ackerveken G."/>
            <person name="Bottin A."/>
            <person name="Bulone V."/>
            <person name="Diaz-Moreno S.M."/>
            <person name="Dumas B."/>
            <person name="Fan L."/>
            <person name="Gaulin E."/>
            <person name="Govers F."/>
            <person name="Grenville-Briggs L.J."/>
            <person name="Horner N.R."/>
            <person name="Levin J.Z."/>
            <person name="Mammella M."/>
            <person name="Meijer H.J."/>
            <person name="Morris P."/>
            <person name="Nusbaum C."/>
            <person name="Oome S."/>
            <person name="Phillips A.J."/>
            <person name="van Rooyen D."/>
            <person name="Rzeszutek E."/>
            <person name="Saraiva M."/>
            <person name="Secombes C.J."/>
            <person name="Seidl M.F."/>
            <person name="Snel B."/>
            <person name="Stassen J.H."/>
            <person name="Sykes S."/>
            <person name="Tripathy S."/>
            <person name="van den Berg H."/>
            <person name="Vega-Arreguin J.C."/>
            <person name="Wawra S."/>
            <person name="Young S.K."/>
            <person name="Zeng Q."/>
            <person name="Dieguez-Uribeondo J."/>
            <person name="Russ C."/>
            <person name="Tyler B.M."/>
            <person name="van West P."/>
        </authorList>
    </citation>
    <scope>NUCLEOTIDE SEQUENCE [LARGE SCALE GENOMIC DNA]</scope>
    <source>
        <strain evidence="3 4">CBS 223.65</strain>
    </source>
</reference>
<protein>
    <submittedName>
        <fullName evidence="3">Uncharacterized protein</fullName>
    </submittedName>
</protein>
<feature type="transmembrane region" description="Helical" evidence="2">
    <location>
        <begin position="145"/>
        <end position="169"/>
    </location>
</feature>
<dbReference type="AlphaFoldDB" id="A0A067C193"/>
<dbReference type="Proteomes" id="UP000030745">
    <property type="component" value="Unassembled WGS sequence"/>
</dbReference>
<evidence type="ECO:0000313" key="3">
    <source>
        <dbReference type="EMBL" id="KDO22890.1"/>
    </source>
</evidence>
<feature type="region of interest" description="Disordered" evidence="1">
    <location>
        <begin position="312"/>
        <end position="351"/>
    </location>
</feature>
<dbReference type="EMBL" id="KK583261">
    <property type="protein sequence ID" value="KDO22890.1"/>
    <property type="molecule type" value="Genomic_DNA"/>
</dbReference>
<keyword evidence="2" id="KW-1133">Transmembrane helix</keyword>